<dbReference type="Gene3D" id="3.40.50.2300">
    <property type="match status" value="1"/>
</dbReference>
<dbReference type="EMBL" id="CP013118">
    <property type="protein sequence ID" value="ALO16738.1"/>
    <property type="molecule type" value="Genomic_DNA"/>
</dbReference>
<dbReference type="RefSeq" id="WP_057954087.1">
    <property type="nucleotide sequence ID" value="NZ_CP013118.1"/>
</dbReference>
<evidence type="ECO:0000313" key="5">
    <source>
        <dbReference type="EMBL" id="ALO16738.1"/>
    </source>
</evidence>
<dbReference type="SUPFAM" id="SSF52172">
    <property type="entry name" value="CheY-like"/>
    <property type="match status" value="1"/>
</dbReference>
<evidence type="ECO:0000313" key="6">
    <source>
        <dbReference type="Proteomes" id="UP000064893"/>
    </source>
</evidence>
<organism evidence="5 6">
    <name type="scientific">Salinivirga cyanobacteriivorans</name>
    <dbReference type="NCBI Taxonomy" id="1307839"/>
    <lineage>
        <taxon>Bacteria</taxon>
        <taxon>Pseudomonadati</taxon>
        <taxon>Bacteroidota</taxon>
        <taxon>Bacteroidia</taxon>
        <taxon>Bacteroidales</taxon>
        <taxon>Salinivirgaceae</taxon>
        <taxon>Salinivirga</taxon>
    </lineage>
</organism>
<dbReference type="InterPro" id="IPR011006">
    <property type="entry name" value="CheY-like_superfamily"/>
</dbReference>
<proteinExistence type="predicted"/>
<dbReference type="Proteomes" id="UP000064893">
    <property type="component" value="Chromosome"/>
</dbReference>
<dbReference type="Pfam" id="PF00072">
    <property type="entry name" value="Response_reg"/>
    <property type="match status" value="1"/>
</dbReference>
<keyword evidence="2" id="KW-0902">Two-component regulatory system</keyword>
<dbReference type="PANTHER" id="PTHR45339">
    <property type="entry name" value="HYBRID SIGNAL TRANSDUCTION HISTIDINE KINASE J"/>
    <property type="match status" value="1"/>
</dbReference>
<protein>
    <submittedName>
        <fullName evidence="5">Chemotaxis protein CheY</fullName>
    </submittedName>
</protein>
<dbReference type="OrthoDB" id="9796457at2"/>
<dbReference type="KEGG" id="blq:L21SP5_03123"/>
<feature type="domain" description="Response regulatory" evidence="4">
    <location>
        <begin position="4"/>
        <end position="122"/>
    </location>
</feature>
<dbReference type="PANTHER" id="PTHR45339:SF1">
    <property type="entry name" value="HYBRID SIGNAL TRANSDUCTION HISTIDINE KINASE J"/>
    <property type="match status" value="1"/>
</dbReference>
<name>A0A0S2I365_9BACT</name>
<evidence type="ECO:0000256" key="3">
    <source>
        <dbReference type="PROSITE-ProRule" id="PRU00169"/>
    </source>
</evidence>
<dbReference type="PROSITE" id="PS50110">
    <property type="entry name" value="RESPONSE_REGULATORY"/>
    <property type="match status" value="1"/>
</dbReference>
<sequence>MSHKVLIVDDIVINRVLLTEYVKKLGYAYEQAANGQEAIDKIQREKIDLILMDIEMPVMNGIETTQYIRSEMDPPFKDMPIIALTAHNPNDFFETFDQAGFNDLITKPYLLDKISKILTRVLESSNEA</sequence>
<evidence type="ECO:0000256" key="1">
    <source>
        <dbReference type="ARBA" id="ARBA00022553"/>
    </source>
</evidence>
<keyword evidence="1 3" id="KW-0597">Phosphoprotein</keyword>
<feature type="modified residue" description="4-aspartylphosphate" evidence="3">
    <location>
        <position position="53"/>
    </location>
</feature>
<dbReference type="GO" id="GO:0000160">
    <property type="term" value="P:phosphorelay signal transduction system"/>
    <property type="evidence" value="ECO:0007669"/>
    <property type="project" value="UniProtKB-KW"/>
</dbReference>
<dbReference type="AlphaFoldDB" id="A0A0S2I365"/>
<keyword evidence="6" id="KW-1185">Reference proteome</keyword>
<gene>
    <name evidence="5" type="primary">cheY_4</name>
    <name evidence="5" type="ORF">L21SP5_03123</name>
</gene>
<dbReference type="CDD" id="cd17546">
    <property type="entry name" value="REC_hyHK_CKI1_RcsC-like"/>
    <property type="match status" value="1"/>
</dbReference>
<evidence type="ECO:0000256" key="2">
    <source>
        <dbReference type="ARBA" id="ARBA00023012"/>
    </source>
</evidence>
<accession>A0A0S2I365</accession>
<reference evidence="5 6" key="1">
    <citation type="submission" date="2015-11" db="EMBL/GenBank/DDBJ databases">
        <title>Description and complete genome sequence of a novel strain predominating in hypersaline microbial mats and representing a new family of the Bacteriodetes phylum.</title>
        <authorList>
            <person name="Spring S."/>
            <person name="Bunk B."/>
            <person name="Sproer C."/>
            <person name="Klenk H.-P."/>
        </authorList>
    </citation>
    <scope>NUCLEOTIDE SEQUENCE [LARGE SCALE GENOMIC DNA]</scope>
    <source>
        <strain evidence="5 6">L21-Spi-D4</strain>
    </source>
</reference>
<dbReference type="InterPro" id="IPR001789">
    <property type="entry name" value="Sig_transdc_resp-reg_receiver"/>
</dbReference>
<dbReference type="STRING" id="1307839.L21SP5_03123"/>
<evidence type="ECO:0000259" key="4">
    <source>
        <dbReference type="PROSITE" id="PS50110"/>
    </source>
</evidence>
<dbReference type="SMART" id="SM00448">
    <property type="entry name" value="REC"/>
    <property type="match status" value="1"/>
</dbReference>